<reference evidence="4 5" key="1">
    <citation type="submission" date="2025-05" db="UniProtKB">
        <authorList>
            <consortium name="RefSeq"/>
        </authorList>
    </citation>
    <scope>IDENTIFICATION</scope>
</reference>
<keyword evidence="1" id="KW-0175">Coiled coil</keyword>
<organism evidence="3 4">
    <name type="scientific">Pogona vitticeps</name>
    <name type="common">central bearded dragon</name>
    <dbReference type="NCBI Taxonomy" id="103695"/>
    <lineage>
        <taxon>Eukaryota</taxon>
        <taxon>Metazoa</taxon>
        <taxon>Chordata</taxon>
        <taxon>Craniata</taxon>
        <taxon>Vertebrata</taxon>
        <taxon>Euteleostomi</taxon>
        <taxon>Lepidosauria</taxon>
        <taxon>Squamata</taxon>
        <taxon>Bifurcata</taxon>
        <taxon>Unidentata</taxon>
        <taxon>Episquamata</taxon>
        <taxon>Toxicofera</taxon>
        <taxon>Iguania</taxon>
        <taxon>Acrodonta</taxon>
        <taxon>Agamidae</taxon>
        <taxon>Amphibolurinae</taxon>
        <taxon>Pogona</taxon>
    </lineage>
</organism>
<accession>A0A6J0UQ78</accession>
<sequence>MNVNDFVILPGSKTGLSVKLKAKSIRELQLEKTHLELENKEMEKKLQQLQENMSREKQEREQANGYHWKSGQAGLGLQPQLLSQNKENIGKVSSGKVRLRVLKEQDQVSEAAKQATAHKIVTDVSAEKPKVKGRACGQCEIKSALLMCLECGEDYCPGCFARMHQKGALKLHRTTSLPVKSRVPVGKLEAAQQFLKEASTAPSSEVRSESQNGGSLLQGTFDEEVSAKSFQQVLNQWRSGNCSQKYKEERSCQVESENSGTCQVQTSPPVLKKPTEIEFKEDSLTYMEKLLIKKHRRTPVDKLPYSIIEDELKLETSLINETQNTCFEKEEEEEEEEDIAVARIEAEEMKKYWTDVFKKEPEVVMINSEPSLKIKILEDTFKEESEETATFVLMEAGSDEFDYSGTMSKNEKTEPDVFLAQAGNITTRSPLSPTVGSEKCLTFLHNDLEETPRVRAPFSQSERADAACGCSGVEEIVPTIPNKRAITKEKWPETKKSSSHMSFEQTFSPPKLVPGKPFPVMELPKDCKLSLELNEASPLTTKASLVALREKPVCNAYRGLERFFTMDTNCQQVTVDSFPSPSTARHSPSSTISFSGRPELWVKQLSLSECADECVVQEVFKKELSRPSSRLGRKSPSHGALPSVLPGALDAGPTNPAAWPLSRAASEISEIESIDVTEHDDPFWEYSTDQQALADLVDELQSNSDPCENFSGLTSGDFSRHSKGPWQNLSDFHNSNEIGDYSKGDTIRVYDESYTDDEEDQRDRQQVIELH</sequence>
<feature type="compositionally biased region" description="Polar residues" evidence="2">
    <location>
        <begin position="499"/>
        <end position="508"/>
    </location>
</feature>
<dbReference type="RefSeq" id="XP_020661420.2">
    <property type="nucleotide sequence ID" value="XM_020805761.2"/>
</dbReference>
<dbReference type="InterPro" id="IPR037688">
    <property type="entry name" value="ZBBX"/>
</dbReference>
<dbReference type="Proteomes" id="UP001652642">
    <property type="component" value="Chromosome 3"/>
</dbReference>
<dbReference type="CTD" id="79740"/>
<dbReference type="GeneID" id="110085516"/>
<dbReference type="PANTHER" id="PTHR28634">
    <property type="entry name" value="ZINC FINGER B-BOX DOMAIN-CONTAINING PROTEIN 1"/>
    <property type="match status" value="1"/>
</dbReference>
<protein>
    <submittedName>
        <fullName evidence="4 5">Zinc finger B-box domain-containing protein 1</fullName>
    </submittedName>
</protein>
<evidence type="ECO:0000313" key="5">
    <source>
        <dbReference type="RefSeq" id="XP_020661422.2"/>
    </source>
</evidence>
<proteinExistence type="predicted"/>
<evidence type="ECO:0000256" key="2">
    <source>
        <dbReference type="SAM" id="MobiDB-lite"/>
    </source>
</evidence>
<evidence type="ECO:0000256" key="1">
    <source>
        <dbReference type="SAM" id="Coils"/>
    </source>
</evidence>
<evidence type="ECO:0000313" key="3">
    <source>
        <dbReference type="Proteomes" id="UP001652642"/>
    </source>
</evidence>
<dbReference type="Pfam" id="PF22586">
    <property type="entry name" value="ANCHR-like_BBOX"/>
    <property type="match status" value="1"/>
</dbReference>
<name>A0A6J0UQ78_9SAUR</name>
<gene>
    <name evidence="4 5" type="primary">ZBBX</name>
</gene>
<dbReference type="PANTHER" id="PTHR28634:SF1">
    <property type="entry name" value="ZINC FINGER B-BOX DOMAIN-CONTAINING PROTEIN 1"/>
    <property type="match status" value="1"/>
</dbReference>
<dbReference type="KEGG" id="pvt:110085516"/>
<evidence type="ECO:0000313" key="4">
    <source>
        <dbReference type="RefSeq" id="XP_020661420.2"/>
    </source>
</evidence>
<dbReference type="RefSeq" id="XP_020661422.2">
    <property type="nucleotide sequence ID" value="XM_020805763.2"/>
</dbReference>
<feature type="compositionally biased region" description="Polar residues" evidence="2">
    <location>
        <begin position="725"/>
        <end position="737"/>
    </location>
</feature>
<dbReference type="AlphaFoldDB" id="A0A6J0UQ78"/>
<dbReference type="CDD" id="cd19818">
    <property type="entry name" value="Bbox1_ZBBX"/>
    <property type="match status" value="1"/>
</dbReference>
<feature type="region of interest" description="Disordered" evidence="2">
    <location>
        <begin position="626"/>
        <end position="649"/>
    </location>
</feature>
<feature type="coiled-coil region" evidence="1">
    <location>
        <begin position="25"/>
        <end position="66"/>
    </location>
</feature>
<feature type="region of interest" description="Disordered" evidence="2">
    <location>
        <begin position="488"/>
        <end position="508"/>
    </location>
</feature>
<keyword evidence="3" id="KW-1185">Reference proteome</keyword>
<feature type="region of interest" description="Disordered" evidence="2">
    <location>
        <begin position="723"/>
        <end position="744"/>
    </location>
</feature>
<dbReference type="OrthoDB" id="6226111at2759"/>